<keyword evidence="3" id="KW-1185">Reference proteome</keyword>
<feature type="compositionally biased region" description="Low complexity" evidence="1">
    <location>
        <begin position="324"/>
        <end position="341"/>
    </location>
</feature>
<evidence type="ECO:0000313" key="2">
    <source>
        <dbReference type="EMBL" id="KAJ8035816.1"/>
    </source>
</evidence>
<organism evidence="2 3">
    <name type="scientific">Holothuria leucospilota</name>
    <name type="common">Black long sea cucumber</name>
    <name type="synonym">Mertensiothuria leucospilota</name>
    <dbReference type="NCBI Taxonomy" id="206669"/>
    <lineage>
        <taxon>Eukaryota</taxon>
        <taxon>Metazoa</taxon>
        <taxon>Echinodermata</taxon>
        <taxon>Eleutherozoa</taxon>
        <taxon>Echinozoa</taxon>
        <taxon>Holothuroidea</taxon>
        <taxon>Aspidochirotacea</taxon>
        <taxon>Aspidochirotida</taxon>
        <taxon>Holothuriidae</taxon>
        <taxon>Holothuria</taxon>
    </lineage>
</organism>
<feature type="compositionally biased region" description="Polar residues" evidence="1">
    <location>
        <begin position="286"/>
        <end position="298"/>
    </location>
</feature>
<evidence type="ECO:0000256" key="1">
    <source>
        <dbReference type="SAM" id="MobiDB-lite"/>
    </source>
</evidence>
<feature type="compositionally biased region" description="Low complexity" evidence="1">
    <location>
        <begin position="304"/>
        <end position="317"/>
    </location>
</feature>
<feature type="compositionally biased region" description="Polar residues" evidence="1">
    <location>
        <begin position="118"/>
        <end position="133"/>
    </location>
</feature>
<dbReference type="EMBL" id="JAIZAY010000009">
    <property type="protein sequence ID" value="KAJ8035816.1"/>
    <property type="molecule type" value="Genomic_DNA"/>
</dbReference>
<accession>A0A9Q1BZH9</accession>
<comment type="caution">
    <text evidence="2">The sequence shown here is derived from an EMBL/GenBank/DDBJ whole genome shotgun (WGS) entry which is preliminary data.</text>
</comment>
<dbReference type="AlphaFoldDB" id="A0A9Q1BZH9"/>
<feature type="region of interest" description="Disordered" evidence="1">
    <location>
        <begin position="268"/>
        <end position="343"/>
    </location>
</feature>
<protein>
    <submittedName>
        <fullName evidence="2">Uncharacterized protein</fullName>
    </submittedName>
</protein>
<feature type="region of interest" description="Disordered" evidence="1">
    <location>
        <begin position="71"/>
        <end position="96"/>
    </location>
</feature>
<reference evidence="2" key="1">
    <citation type="submission" date="2021-10" db="EMBL/GenBank/DDBJ databases">
        <title>Tropical sea cucumber genome reveals ecological adaptation and Cuvierian tubules defense mechanism.</title>
        <authorList>
            <person name="Chen T."/>
        </authorList>
    </citation>
    <scope>NUCLEOTIDE SEQUENCE</scope>
    <source>
        <strain evidence="2">Nanhai2018</strain>
        <tissue evidence="2">Muscle</tissue>
    </source>
</reference>
<proteinExistence type="predicted"/>
<dbReference type="Proteomes" id="UP001152320">
    <property type="component" value="Chromosome 9"/>
</dbReference>
<evidence type="ECO:0000313" key="3">
    <source>
        <dbReference type="Proteomes" id="UP001152320"/>
    </source>
</evidence>
<sequence length="383" mass="41118">MYPFDVINSNHGQILREWFNLLNNCFRAFVSSNNVCAFTTGDVGGNYGNDTSSSNLLSNLTSGEKRVRFELSPGAGVPSSQASSTTPPPPGFQRSNNVDLIQQHLNALLDSSVDPANARQTSSAYQSQRSVSGHTPERDTVHQPYVQGKSSDCHSEATAALQSILKTTPVKKEAPSSNQILESQLTQMSANLQPSSALQTMPLSSLSSSPWTAYPMCTNPKDAITLHNIERYLNGTMCGYKAPPPTPSSPYNNSPSLYNSSTPFPSSISFTGKESNTTPMIDRSFGSHSTPPSDTSSLWGHVFSPTETSPRSSTPSPVGGLTISRGPSPSLSESSGFGSTESNDRVDTLTDQLNFVVSTLFITYLVCTFDRTTFPSVTLTANK</sequence>
<gene>
    <name evidence="2" type="ORF">HOLleu_19607</name>
</gene>
<feature type="region of interest" description="Disordered" evidence="1">
    <location>
        <begin position="115"/>
        <end position="141"/>
    </location>
</feature>
<name>A0A9Q1BZH9_HOLLE</name>